<evidence type="ECO:0000259" key="5">
    <source>
        <dbReference type="Pfam" id="PF01814"/>
    </source>
</evidence>
<evidence type="ECO:0000313" key="6">
    <source>
        <dbReference type="EMBL" id="AQV13615.1"/>
    </source>
</evidence>
<sequence>MPETIPEPYVWDESFKVFYDQLDEEHKGLFKAVFNMAEDKASEKALQAPVDVTEKHFSAEEELMTKKKYENLDSHKKIHAEFVTKIKGLKARVDDATVTFAKDWLVNHIKGVDFKYKGKLD</sequence>
<feature type="binding site" evidence="4">
    <location>
        <position position="56"/>
    </location>
    <ligand>
        <name>Fe cation</name>
        <dbReference type="ChEBI" id="CHEBI:24875"/>
        <label>1</label>
    </ligand>
</feature>
<dbReference type="NCBIfam" id="TIGR00058">
    <property type="entry name" value="Hemerythrin"/>
    <property type="match status" value="1"/>
</dbReference>
<dbReference type="GO" id="GO:0005506">
    <property type="term" value="F:iron ion binding"/>
    <property type="evidence" value="ECO:0007669"/>
    <property type="project" value="InterPro"/>
</dbReference>
<dbReference type="InterPro" id="IPR012312">
    <property type="entry name" value="Hemerythrin-like"/>
</dbReference>
<feature type="binding site" evidence="4">
    <location>
        <position position="108"/>
    </location>
    <ligand>
        <name>Fe cation</name>
        <dbReference type="ChEBI" id="CHEBI:24875"/>
        <label>2</label>
    </ligand>
</feature>
<evidence type="ECO:0000256" key="1">
    <source>
        <dbReference type="ARBA" id="ARBA00010587"/>
    </source>
</evidence>
<dbReference type="SUPFAM" id="SSF47188">
    <property type="entry name" value="Hemerythrin-like"/>
    <property type="match status" value="1"/>
</dbReference>
<feature type="binding site" evidence="4">
    <location>
        <position position="60"/>
    </location>
    <ligand>
        <name>Fe cation</name>
        <dbReference type="ChEBI" id="CHEBI:24875"/>
        <label>2</label>
    </ligand>
</feature>
<dbReference type="Pfam" id="PF01814">
    <property type="entry name" value="Hemerythrin"/>
    <property type="match status" value="1"/>
</dbReference>
<evidence type="ECO:0000256" key="2">
    <source>
        <dbReference type="ARBA" id="ARBA00022723"/>
    </source>
</evidence>
<proteinExistence type="evidence at transcript level"/>
<reference evidence="6" key="1">
    <citation type="submission" date="2016-10" db="EMBL/GenBank/DDBJ databases">
        <title>Discovery and evolution of novel hemerythrin genes in annelid worms.</title>
        <authorList>
            <person name="Costa-Paiva E.M."/>
            <person name="Whelan N.V."/>
            <person name="Waits D.S."/>
            <person name="Santos S."/>
            <person name="Schrago C.G."/>
            <person name="Halanych K.M."/>
        </authorList>
    </citation>
    <scope>NUCLEOTIDE SEQUENCE</scope>
</reference>
<feature type="binding site" evidence="4">
    <location>
        <position position="113"/>
    </location>
    <ligand>
        <name>Fe cation</name>
        <dbReference type="ChEBI" id="CHEBI:24875"/>
        <label>2</label>
    </ligand>
</feature>
<evidence type="ECO:0000256" key="3">
    <source>
        <dbReference type="ARBA" id="ARBA00023004"/>
    </source>
</evidence>
<keyword evidence="3 4" id="KW-0408">Iron</keyword>
<organism evidence="6">
    <name type="scientific">Clymenella torquata</name>
    <name type="common">Bamboo worm</name>
    <name type="synonym">Clymene torquatus</name>
    <dbReference type="NCBI Taxonomy" id="292503"/>
    <lineage>
        <taxon>Eukaryota</taxon>
        <taxon>Metazoa</taxon>
        <taxon>Spiralia</taxon>
        <taxon>Lophotrochozoa</taxon>
        <taxon>Annelida</taxon>
        <taxon>Polychaeta</taxon>
        <taxon>Sedentaria</taxon>
        <taxon>Scolecida</taxon>
        <taxon>Maldanidae</taxon>
        <taxon>Clymenella</taxon>
    </lineage>
</organism>
<dbReference type="PANTHER" id="PTHR37164:SF1">
    <property type="entry name" value="BACTERIOHEMERYTHRIN"/>
    <property type="match status" value="1"/>
</dbReference>
<feature type="binding site" evidence="4">
    <location>
        <position position="79"/>
    </location>
    <ligand>
        <name>Fe cation</name>
        <dbReference type="ChEBI" id="CHEBI:24875"/>
        <label>2</label>
    </ligand>
</feature>
<dbReference type="InterPro" id="IPR002063">
    <property type="entry name" value="Haemerythrin"/>
</dbReference>
<dbReference type="PROSITE" id="PS00550">
    <property type="entry name" value="HEMERYTHRINS"/>
    <property type="match status" value="1"/>
</dbReference>
<protein>
    <submittedName>
        <fullName evidence="6">Hemerythrin</fullName>
    </submittedName>
</protein>
<dbReference type="CDD" id="cd12107">
    <property type="entry name" value="Hemerythrin"/>
    <property type="match status" value="1"/>
</dbReference>
<dbReference type="EMBL" id="KY007317">
    <property type="protein sequence ID" value="AQV13615.1"/>
    <property type="molecule type" value="mRNA"/>
</dbReference>
<name>A0A1S6QCH1_CLYTO</name>
<dbReference type="PANTHER" id="PTHR37164">
    <property type="entry name" value="BACTERIOHEMERYTHRIN"/>
    <property type="match status" value="1"/>
</dbReference>
<dbReference type="InterPro" id="IPR050669">
    <property type="entry name" value="Hemerythrin"/>
</dbReference>
<dbReference type="AlphaFoldDB" id="A0A1S6QCH1"/>
<feature type="binding site" evidence="4">
    <location>
        <position position="60"/>
    </location>
    <ligand>
        <name>Fe cation</name>
        <dbReference type="ChEBI" id="CHEBI:24875"/>
        <label>1</label>
    </ligand>
</feature>
<feature type="binding site" evidence="4">
    <location>
        <position position="75"/>
    </location>
    <ligand>
        <name>Fe cation</name>
        <dbReference type="ChEBI" id="CHEBI:24875"/>
        <label>2</label>
    </ligand>
</feature>
<feature type="domain" description="Hemerythrin-like" evidence="5">
    <location>
        <begin position="18"/>
        <end position="119"/>
    </location>
</feature>
<accession>A0A1S6QCH1</accession>
<dbReference type="InterPro" id="IPR035938">
    <property type="entry name" value="Hemerythrin-like_sf"/>
</dbReference>
<dbReference type="InterPro" id="IPR016131">
    <property type="entry name" value="Haemerythrin_Fe_BS"/>
</dbReference>
<comment type="similarity">
    <text evidence="1">Belongs to the hemerythrin family.</text>
</comment>
<feature type="binding site" evidence="4">
    <location>
        <position position="26"/>
    </location>
    <ligand>
        <name>Fe cation</name>
        <dbReference type="ChEBI" id="CHEBI:24875"/>
        <label>1</label>
    </ligand>
</feature>
<dbReference type="NCBIfam" id="TIGR02481">
    <property type="entry name" value="hemeryth_dom"/>
    <property type="match status" value="1"/>
</dbReference>
<dbReference type="PRINTS" id="PR00186">
    <property type="entry name" value="HEMERYTHRIN"/>
</dbReference>
<dbReference type="PIRSF" id="PIRSF002033">
    <property type="entry name" value="Hemerythrin"/>
    <property type="match status" value="1"/>
</dbReference>
<evidence type="ECO:0000256" key="4">
    <source>
        <dbReference type="PIRSR" id="PIRSR002033-1"/>
    </source>
</evidence>
<dbReference type="InterPro" id="IPR012827">
    <property type="entry name" value="Hemerythrin_metal-bd"/>
</dbReference>
<feature type="binding site" evidence="4">
    <location>
        <position position="113"/>
    </location>
    <ligand>
        <name>Fe cation</name>
        <dbReference type="ChEBI" id="CHEBI:24875"/>
        <label>1</label>
    </ligand>
</feature>
<keyword evidence="2 4" id="KW-0479">Metal-binding</keyword>
<dbReference type="Gene3D" id="1.20.120.50">
    <property type="entry name" value="Hemerythrin-like"/>
    <property type="match status" value="1"/>
</dbReference>